<dbReference type="InterPro" id="IPR007061">
    <property type="entry name" value="MST-like"/>
</dbReference>
<name>A0ABP4US79_9ACTN</name>
<proteinExistence type="predicted"/>
<gene>
    <name evidence="1" type="ORF">GCM10009745_68720</name>
</gene>
<protein>
    <submittedName>
        <fullName evidence="1">DinB family protein</fullName>
    </submittedName>
</protein>
<dbReference type="Proteomes" id="UP001500280">
    <property type="component" value="Unassembled WGS sequence"/>
</dbReference>
<organism evidence="1 2">
    <name type="scientific">Kribbella yunnanensis</name>
    <dbReference type="NCBI Taxonomy" id="190194"/>
    <lineage>
        <taxon>Bacteria</taxon>
        <taxon>Bacillati</taxon>
        <taxon>Actinomycetota</taxon>
        <taxon>Actinomycetes</taxon>
        <taxon>Propionibacteriales</taxon>
        <taxon>Kribbellaceae</taxon>
        <taxon>Kribbella</taxon>
    </lineage>
</organism>
<dbReference type="SUPFAM" id="SSF109854">
    <property type="entry name" value="DinB/YfiT-like putative metalloenzymes"/>
    <property type="match status" value="1"/>
</dbReference>
<accession>A0ABP4US79</accession>
<dbReference type="InterPro" id="IPR034660">
    <property type="entry name" value="DinB/YfiT-like"/>
</dbReference>
<sequence>MRWPAPGAGQASSLLTVGVDMNAEQTTKRELLEWLDGQRAHVVEQVMAMPAEARRRSQVPSGWTPRGVIRHLTLDVERVWFRAVMAGEQVDLPQGYDGWTAPDLQSDEELLEQYADECRLARAAVAELPLDAEPVWWFEDSGDPPYSSLREVLLHVIVETATHAGHLDICRELVDGGQHLVLDEPTS</sequence>
<keyword evidence="2" id="KW-1185">Reference proteome</keyword>
<reference evidence="2" key="1">
    <citation type="journal article" date="2019" name="Int. J. Syst. Evol. Microbiol.">
        <title>The Global Catalogue of Microorganisms (GCM) 10K type strain sequencing project: providing services to taxonomists for standard genome sequencing and annotation.</title>
        <authorList>
            <consortium name="The Broad Institute Genomics Platform"/>
            <consortium name="The Broad Institute Genome Sequencing Center for Infectious Disease"/>
            <person name="Wu L."/>
            <person name="Ma J."/>
        </authorList>
    </citation>
    <scope>NUCLEOTIDE SEQUENCE [LARGE SCALE GENOMIC DNA]</scope>
    <source>
        <strain evidence="2">JCM 14307</strain>
    </source>
</reference>
<dbReference type="Gene3D" id="1.20.120.450">
    <property type="entry name" value="dinb family like domain"/>
    <property type="match status" value="1"/>
</dbReference>
<comment type="caution">
    <text evidence="1">The sequence shown here is derived from an EMBL/GenBank/DDBJ whole genome shotgun (WGS) entry which is preliminary data.</text>
</comment>
<dbReference type="Pfam" id="PF04978">
    <property type="entry name" value="MST"/>
    <property type="match status" value="1"/>
</dbReference>
<evidence type="ECO:0000313" key="1">
    <source>
        <dbReference type="EMBL" id="GAA1710932.1"/>
    </source>
</evidence>
<dbReference type="EMBL" id="BAAANF010000022">
    <property type="protein sequence ID" value="GAA1710932.1"/>
    <property type="molecule type" value="Genomic_DNA"/>
</dbReference>
<evidence type="ECO:0000313" key="2">
    <source>
        <dbReference type="Proteomes" id="UP001500280"/>
    </source>
</evidence>